<dbReference type="Proteomes" id="UP000054099">
    <property type="component" value="Unassembled WGS sequence"/>
</dbReference>
<keyword evidence="3" id="KW-1133">Transmembrane helix</keyword>
<comment type="similarity">
    <text evidence="5">Belongs to the bacteriophage holin family. Cp-1 holin subfamily.</text>
</comment>
<dbReference type="Pfam" id="PF05105">
    <property type="entry name" value="Phage_holin_4_1"/>
    <property type="match status" value="1"/>
</dbReference>
<dbReference type="GO" id="GO:0016020">
    <property type="term" value="C:membrane"/>
    <property type="evidence" value="ECO:0007669"/>
    <property type="project" value="UniProtKB-SubCell"/>
</dbReference>
<name>A0A0V8JCL4_9BACL</name>
<dbReference type="EMBL" id="LNQN01000001">
    <property type="protein sequence ID" value="KSU84713.1"/>
    <property type="molecule type" value="Genomic_DNA"/>
</dbReference>
<evidence type="ECO:0000256" key="4">
    <source>
        <dbReference type="ARBA" id="ARBA00023136"/>
    </source>
</evidence>
<sequence length="138" mass="15125">MSRVQMLFKSCSALAGAYAGYFFGPMSPLINALVILAILDYLTGIIASAYEGKLSSSSGFKGILKKIAIFCIVAVAHSLDTLFGGHYIRDATIFFYLSNELLSIIENAGRTNIPLPPVIRKAFLVLKQKEEEKEKKTD</sequence>
<dbReference type="NCBIfam" id="TIGR01593">
    <property type="entry name" value="holin_tox_secr"/>
    <property type="match status" value="1"/>
</dbReference>
<protein>
    <recommendedName>
        <fullName evidence="8">Holin</fullName>
    </recommendedName>
</protein>
<dbReference type="InterPro" id="IPR006480">
    <property type="entry name" value="Phage_holin_4_1"/>
</dbReference>
<dbReference type="RefSeq" id="WP_061968680.1">
    <property type="nucleotide sequence ID" value="NZ_FMAV01000001.1"/>
</dbReference>
<comment type="subcellular location">
    <subcellularLocation>
        <location evidence="1">Membrane</location>
        <topology evidence="1">Multi-pass membrane protein</topology>
    </subcellularLocation>
</comment>
<accession>A0A0V8JCL4</accession>
<evidence type="ECO:0000313" key="6">
    <source>
        <dbReference type="EMBL" id="KSU84713.1"/>
    </source>
</evidence>
<proteinExistence type="inferred from homology"/>
<keyword evidence="4" id="KW-0472">Membrane</keyword>
<comment type="caution">
    <text evidence="6">The sequence shown here is derived from an EMBL/GenBank/DDBJ whole genome shotgun (WGS) entry which is preliminary data.</text>
</comment>
<keyword evidence="7" id="KW-1185">Reference proteome</keyword>
<evidence type="ECO:0000256" key="1">
    <source>
        <dbReference type="ARBA" id="ARBA00004141"/>
    </source>
</evidence>
<evidence type="ECO:0000256" key="5">
    <source>
        <dbReference type="ARBA" id="ARBA00023600"/>
    </source>
</evidence>
<keyword evidence="2" id="KW-0812">Transmembrane</keyword>
<dbReference type="AlphaFoldDB" id="A0A0V8JCL4"/>
<dbReference type="OrthoDB" id="88184at2"/>
<organism evidence="6 7">
    <name type="scientific">Fictibacillus enclensis</name>
    <dbReference type="NCBI Taxonomy" id="1017270"/>
    <lineage>
        <taxon>Bacteria</taxon>
        <taxon>Bacillati</taxon>
        <taxon>Bacillota</taxon>
        <taxon>Bacilli</taxon>
        <taxon>Bacillales</taxon>
        <taxon>Fictibacillaceae</taxon>
        <taxon>Fictibacillus</taxon>
    </lineage>
</organism>
<evidence type="ECO:0008006" key="8">
    <source>
        <dbReference type="Google" id="ProtNLM"/>
    </source>
</evidence>
<gene>
    <name evidence="6" type="ORF">AS030_04045</name>
</gene>
<evidence type="ECO:0000313" key="7">
    <source>
        <dbReference type="Proteomes" id="UP000054099"/>
    </source>
</evidence>
<reference evidence="6 7" key="1">
    <citation type="journal article" date="2014" name="Antonie Van Leeuwenhoek">
        <title>Fictibacillus enclensis sp. nov., isolated from marine sediment.</title>
        <authorList>
            <person name="Dastager S.G."/>
            <person name="Mawlankar R."/>
            <person name="Srinivasan K."/>
            <person name="Tang S.K."/>
            <person name="Lee J.C."/>
            <person name="Ramana V.V."/>
            <person name="Shouche Y.S."/>
        </authorList>
    </citation>
    <scope>NUCLEOTIDE SEQUENCE [LARGE SCALE GENOMIC DNA]</scope>
    <source>
        <strain evidence="6 7">NIO-1003</strain>
    </source>
</reference>
<evidence type="ECO:0000256" key="3">
    <source>
        <dbReference type="ARBA" id="ARBA00022989"/>
    </source>
</evidence>
<evidence type="ECO:0000256" key="2">
    <source>
        <dbReference type="ARBA" id="ARBA00022692"/>
    </source>
</evidence>